<dbReference type="NCBIfam" id="NF007388">
    <property type="entry name" value="PRK09912.1"/>
    <property type="match status" value="1"/>
</dbReference>
<gene>
    <name evidence="4" type="primary">mgrA</name>
    <name evidence="4" type="ORF">SJI18_09445</name>
</gene>
<evidence type="ECO:0000313" key="4">
    <source>
        <dbReference type="EMBL" id="MEF2112533.1"/>
    </source>
</evidence>
<evidence type="ECO:0000313" key="5">
    <source>
        <dbReference type="Proteomes" id="UP001498469"/>
    </source>
</evidence>
<dbReference type="Pfam" id="PF00248">
    <property type="entry name" value="Aldo_ket_red"/>
    <property type="match status" value="1"/>
</dbReference>
<dbReference type="CDD" id="cd19151">
    <property type="entry name" value="AKR_AKR14A2"/>
    <property type="match status" value="1"/>
</dbReference>
<keyword evidence="1" id="KW-0521">NADP</keyword>
<dbReference type="EC" id="1.1.1.-" evidence="4"/>
<dbReference type="InterPro" id="IPR005399">
    <property type="entry name" value="K_chnl_volt-dep_bsu_KCNAB-rel"/>
</dbReference>
<accession>A0ABU7UMM7</accession>
<feature type="domain" description="NADP-dependent oxidoreductase" evidence="3">
    <location>
        <begin position="28"/>
        <end position="328"/>
    </location>
</feature>
<dbReference type="RefSeq" id="WP_216250373.1">
    <property type="nucleotide sequence ID" value="NZ_JAZHFS010000007.1"/>
</dbReference>
<dbReference type="InterPro" id="IPR023210">
    <property type="entry name" value="NADP_OxRdtase_dom"/>
</dbReference>
<evidence type="ECO:0000256" key="2">
    <source>
        <dbReference type="ARBA" id="ARBA00023002"/>
    </source>
</evidence>
<evidence type="ECO:0000259" key="3">
    <source>
        <dbReference type="Pfam" id="PF00248"/>
    </source>
</evidence>
<reference evidence="4 5" key="1">
    <citation type="submission" date="2023-11" db="EMBL/GenBank/DDBJ databases">
        <title>Draft genome sequence of a psychrophilic Clostridium strain from permafrost water brine.</title>
        <authorList>
            <person name="Shcherbakova V.A."/>
            <person name="Trubitsyn V.E."/>
            <person name="Zakharyuk A.G."/>
        </authorList>
    </citation>
    <scope>NUCLEOTIDE SEQUENCE [LARGE SCALE GENOMIC DNA]</scope>
    <source>
        <strain evidence="4 5">14F</strain>
    </source>
</reference>
<dbReference type="PANTHER" id="PTHR43150">
    <property type="entry name" value="HYPERKINETIC, ISOFORM M"/>
    <property type="match status" value="1"/>
</dbReference>
<proteinExistence type="predicted"/>
<keyword evidence="5" id="KW-1185">Reference proteome</keyword>
<sequence>MSYVSNSKKYLTMKYNKCGNSGLKLSAISLGLWHNFGYSDSFENSRALIHKAFDLGITHFDLANNYGPPPGSAEETFGKILKQDLSGYRDELVISTKAGYTMWPGPYGDWGSKKYLVSSLDQSLKRTGLDYVDIFYHHRPDPNTPLEETMSALDLIVKQGKALYVGLSNYKPAETKMASAILKNLGTPCLIHQPSYSMFNRWIEDGLQDVLEQEGIGSIAFKPLHQGLLTTKYLKGIPKDSRAAGNSAFLHSEDITKEQLEKVSKLNVLAMERSQTLPQLALAWVLRGGHVTSALIGASKVSQIEDNVGALNNLDFSAGELERIEQILANK</sequence>
<comment type="caution">
    <text evidence="4">The sequence shown here is derived from an EMBL/GenBank/DDBJ whole genome shotgun (WGS) entry which is preliminary data.</text>
</comment>
<evidence type="ECO:0000256" key="1">
    <source>
        <dbReference type="ARBA" id="ARBA00022857"/>
    </source>
</evidence>
<keyword evidence="2 4" id="KW-0560">Oxidoreductase</keyword>
<dbReference type="PANTHER" id="PTHR43150:SF4">
    <property type="entry name" value="L-GLYCERALDEHYDE 3-PHOSPHATE REDUCTASE"/>
    <property type="match status" value="1"/>
</dbReference>
<dbReference type="EMBL" id="JAZHFS010000007">
    <property type="protein sequence ID" value="MEF2112533.1"/>
    <property type="molecule type" value="Genomic_DNA"/>
</dbReference>
<dbReference type="Proteomes" id="UP001498469">
    <property type="component" value="Unassembled WGS sequence"/>
</dbReference>
<organism evidence="4 5">
    <name type="scientific">Clostridium frigoriphilum</name>
    <dbReference type="NCBI Taxonomy" id="443253"/>
    <lineage>
        <taxon>Bacteria</taxon>
        <taxon>Bacillati</taxon>
        <taxon>Bacillota</taxon>
        <taxon>Clostridia</taxon>
        <taxon>Eubacteriales</taxon>
        <taxon>Clostridiaceae</taxon>
        <taxon>Clostridium</taxon>
    </lineage>
</organism>
<protein>
    <submittedName>
        <fullName evidence="4">L-glyceraldehyde 3-phosphate reductase</fullName>
        <ecNumber evidence="4">1.1.1.-</ecNumber>
    </submittedName>
</protein>
<dbReference type="GO" id="GO:0016491">
    <property type="term" value="F:oxidoreductase activity"/>
    <property type="evidence" value="ECO:0007669"/>
    <property type="project" value="UniProtKB-KW"/>
</dbReference>
<name>A0ABU7UMM7_9CLOT</name>